<gene>
    <name evidence="1" type="ORF">EZS27_018686</name>
</gene>
<protein>
    <submittedName>
        <fullName evidence="1">Uncharacterized protein</fullName>
    </submittedName>
</protein>
<accession>A0A5J4RHN4</accession>
<proteinExistence type="predicted"/>
<name>A0A5J4RHN4_9ZZZZ</name>
<reference evidence="1" key="1">
    <citation type="submission" date="2019-03" db="EMBL/GenBank/DDBJ databases">
        <title>Single cell metagenomics reveals metabolic interactions within the superorganism composed of flagellate Streblomastix strix and complex community of Bacteroidetes bacteria on its surface.</title>
        <authorList>
            <person name="Treitli S.C."/>
            <person name="Kolisko M."/>
            <person name="Husnik F."/>
            <person name="Keeling P."/>
            <person name="Hampl V."/>
        </authorList>
    </citation>
    <scope>NUCLEOTIDE SEQUENCE</scope>
    <source>
        <strain evidence="1">STM</strain>
    </source>
</reference>
<evidence type="ECO:0000313" key="1">
    <source>
        <dbReference type="EMBL" id="KAA6332845.1"/>
    </source>
</evidence>
<sequence length="41" mass="4561">MLTGTVEVDEGFFTTEIILEEKNDSKKRCRQSSQNKGIGNG</sequence>
<comment type="caution">
    <text evidence="1">The sequence shown here is derived from an EMBL/GenBank/DDBJ whole genome shotgun (WGS) entry which is preliminary data.</text>
</comment>
<dbReference type="EMBL" id="SNRY01001188">
    <property type="protein sequence ID" value="KAA6332845.1"/>
    <property type="molecule type" value="Genomic_DNA"/>
</dbReference>
<organism evidence="1">
    <name type="scientific">termite gut metagenome</name>
    <dbReference type="NCBI Taxonomy" id="433724"/>
    <lineage>
        <taxon>unclassified sequences</taxon>
        <taxon>metagenomes</taxon>
        <taxon>organismal metagenomes</taxon>
    </lineage>
</organism>
<dbReference type="AlphaFoldDB" id="A0A5J4RHN4"/>